<feature type="coiled-coil region" evidence="1">
    <location>
        <begin position="76"/>
        <end position="103"/>
    </location>
</feature>
<dbReference type="Pfam" id="PF02996">
    <property type="entry name" value="Prefoldin"/>
    <property type="match status" value="1"/>
</dbReference>
<evidence type="ECO:0000256" key="1">
    <source>
        <dbReference type="SAM" id="Coils"/>
    </source>
</evidence>
<dbReference type="InParanoid" id="A0A4Q1BW83"/>
<gene>
    <name evidence="2" type="ORF">M231_00390</name>
</gene>
<organism evidence="2 3">
    <name type="scientific">Tremella mesenterica</name>
    <name type="common">Jelly fungus</name>
    <dbReference type="NCBI Taxonomy" id="5217"/>
    <lineage>
        <taxon>Eukaryota</taxon>
        <taxon>Fungi</taxon>
        <taxon>Dikarya</taxon>
        <taxon>Basidiomycota</taxon>
        <taxon>Agaricomycotina</taxon>
        <taxon>Tremellomycetes</taxon>
        <taxon>Tremellales</taxon>
        <taxon>Tremellaceae</taxon>
        <taxon>Tremella</taxon>
    </lineage>
</organism>
<accession>A0A4Q1BW83</accession>
<sequence>MIQEIEYPQIAAAEIQHTITQYLDLIKKLDTFIRLRADGQNSQKSQFEIGAGIWMDAEVPDISTVLVDIGLGLSVEMDLEQASEMAQRRVEMLRRRLEKMKRM</sequence>
<evidence type="ECO:0000313" key="3">
    <source>
        <dbReference type="Proteomes" id="UP000289152"/>
    </source>
</evidence>
<dbReference type="AlphaFoldDB" id="A0A4Q1BW83"/>
<dbReference type="Gene3D" id="1.10.287.370">
    <property type="match status" value="1"/>
</dbReference>
<keyword evidence="1" id="KW-0175">Coiled coil</keyword>
<dbReference type="SUPFAM" id="SSF46579">
    <property type="entry name" value="Prefoldin"/>
    <property type="match status" value="1"/>
</dbReference>
<keyword evidence="3" id="KW-1185">Reference proteome</keyword>
<dbReference type="Proteomes" id="UP000289152">
    <property type="component" value="Unassembled WGS sequence"/>
</dbReference>
<comment type="caution">
    <text evidence="2">The sequence shown here is derived from an EMBL/GenBank/DDBJ whole genome shotgun (WGS) entry which is preliminary data.</text>
</comment>
<dbReference type="InterPro" id="IPR004127">
    <property type="entry name" value="Prefoldin_subunit_alpha"/>
</dbReference>
<dbReference type="VEuPathDB" id="FungiDB:TREMEDRAFT_63466"/>
<dbReference type="EMBL" id="SDIL01000002">
    <property type="protein sequence ID" value="RXK42400.1"/>
    <property type="molecule type" value="Genomic_DNA"/>
</dbReference>
<reference evidence="2 3" key="1">
    <citation type="submission" date="2016-06" db="EMBL/GenBank/DDBJ databases">
        <title>Evolution of pathogenesis and genome organization in the Tremellales.</title>
        <authorList>
            <person name="Cuomo C."/>
            <person name="Litvintseva A."/>
            <person name="Heitman J."/>
            <person name="Chen Y."/>
            <person name="Sun S."/>
            <person name="Springer D."/>
            <person name="Dromer F."/>
            <person name="Young S."/>
            <person name="Zeng Q."/>
            <person name="Chapman S."/>
            <person name="Gujja S."/>
            <person name="Saif S."/>
            <person name="Birren B."/>
        </authorList>
    </citation>
    <scope>NUCLEOTIDE SEQUENCE [LARGE SCALE GENOMIC DNA]</scope>
    <source>
        <strain evidence="2 3">ATCC 28783</strain>
    </source>
</reference>
<protein>
    <submittedName>
        <fullName evidence="2">Prefoldin, alpha subunit</fullName>
    </submittedName>
</protein>
<evidence type="ECO:0000313" key="2">
    <source>
        <dbReference type="EMBL" id="RXK42400.1"/>
    </source>
</evidence>
<proteinExistence type="predicted"/>
<dbReference type="OrthoDB" id="433124at2759"/>
<name>A0A4Q1BW83_TREME</name>
<dbReference type="InterPro" id="IPR009053">
    <property type="entry name" value="Prefoldin"/>
</dbReference>